<dbReference type="Proteomes" id="UP001642482">
    <property type="component" value="Unassembled WGS sequence"/>
</dbReference>
<reference evidence="1 2" key="1">
    <citation type="submission" date="2024-01" db="EMBL/GenBank/DDBJ databases">
        <authorList>
            <person name="Allen C."/>
            <person name="Tagirdzhanova G."/>
        </authorList>
    </citation>
    <scope>NUCLEOTIDE SEQUENCE [LARGE SCALE GENOMIC DNA]</scope>
</reference>
<keyword evidence="2" id="KW-1185">Reference proteome</keyword>
<comment type="caution">
    <text evidence="1">The sequence shown here is derived from an EMBL/GenBank/DDBJ whole genome shotgun (WGS) entry which is preliminary data.</text>
</comment>
<accession>A0ABP0D301</accession>
<name>A0ABP0D301_9PEZI</name>
<protein>
    <submittedName>
        <fullName evidence="1">Uncharacterized protein</fullName>
    </submittedName>
</protein>
<gene>
    <name evidence="1" type="ORF">SEUCBS140593_010678</name>
</gene>
<evidence type="ECO:0000313" key="2">
    <source>
        <dbReference type="Proteomes" id="UP001642482"/>
    </source>
</evidence>
<organism evidence="1 2">
    <name type="scientific">Sporothrix eucalyptigena</name>
    <dbReference type="NCBI Taxonomy" id="1812306"/>
    <lineage>
        <taxon>Eukaryota</taxon>
        <taxon>Fungi</taxon>
        <taxon>Dikarya</taxon>
        <taxon>Ascomycota</taxon>
        <taxon>Pezizomycotina</taxon>
        <taxon>Sordariomycetes</taxon>
        <taxon>Sordariomycetidae</taxon>
        <taxon>Ophiostomatales</taxon>
        <taxon>Ophiostomataceae</taxon>
        <taxon>Sporothrix</taxon>
    </lineage>
</organism>
<evidence type="ECO:0000313" key="1">
    <source>
        <dbReference type="EMBL" id="CAK7238428.1"/>
    </source>
</evidence>
<proteinExistence type="predicted"/>
<dbReference type="EMBL" id="CAWUHD010000247">
    <property type="protein sequence ID" value="CAK7238428.1"/>
    <property type="molecule type" value="Genomic_DNA"/>
</dbReference>
<sequence>MSRLPPADKLPLALRKNVRDKWEDKKADFEKKISDSLGAAWTIDINPLVLYPYAEGAYAKDNLGMLIQSYANSAWAQLSGFAKQYGADGLGDLNAAAAEHVLTMDVDDRATPVKYCGCTIRDGKLVILFNPKALGTADSEAVTPANVLKALNEVPAAEGAAPELSFGAKTSVRQKYEPKIGDVQAKIAEQLGKQAGDITLVPNFDAVYATLLAESQRPGNKLNKKWEDQLGPFALAYFESVRNQLIGKKFASDEMLQEGFNEAVDKSTIELRIVDKLKYAKYCEVVVEDGKLYVQTTVEQYGIAIPDAAAKIVDQL</sequence>